<accession>A0ACC3Z644</accession>
<gene>
    <name evidence="1" type="ORF">CTRU02_206187</name>
</gene>
<name>A0ACC3Z644_COLTU</name>
<evidence type="ECO:0000313" key="1">
    <source>
        <dbReference type="EMBL" id="KAL0939577.1"/>
    </source>
</evidence>
<dbReference type="Proteomes" id="UP000805649">
    <property type="component" value="Unassembled WGS sequence"/>
</dbReference>
<sequence length="63" mass="7398">MGERTGSRVFQWVWSYVLALESKDDYTALRPSVSFQYIPEIDVISSQIELFFREEMICVVMTV</sequence>
<dbReference type="EMBL" id="VUJX02000003">
    <property type="protein sequence ID" value="KAL0939577.1"/>
    <property type="molecule type" value="Genomic_DNA"/>
</dbReference>
<organism evidence="1 2">
    <name type="scientific">Colletotrichum truncatum</name>
    <name type="common">Anthracnose fungus</name>
    <name type="synonym">Colletotrichum capsici</name>
    <dbReference type="NCBI Taxonomy" id="5467"/>
    <lineage>
        <taxon>Eukaryota</taxon>
        <taxon>Fungi</taxon>
        <taxon>Dikarya</taxon>
        <taxon>Ascomycota</taxon>
        <taxon>Pezizomycotina</taxon>
        <taxon>Sordariomycetes</taxon>
        <taxon>Hypocreomycetidae</taxon>
        <taxon>Glomerellales</taxon>
        <taxon>Glomerellaceae</taxon>
        <taxon>Colletotrichum</taxon>
        <taxon>Colletotrichum truncatum species complex</taxon>
    </lineage>
</organism>
<comment type="caution">
    <text evidence="1">The sequence shown here is derived from an EMBL/GenBank/DDBJ whole genome shotgun (WGS) entry which is preliminary data.</text>
</comment>
<protein>
    <submittedName>
        <fullName evidence="1">Uncharacterized protein</fullName>
    </submittedName>
</protein>
<evidence type="ECO:0000313" key="2">
    <source>
        <dbReference type="Proteomes" id="UP000805649"/>
    </source>
</evidence>
<proteinExistence type="predicted"/>
<keyword evidence="2" id="KW-1185">Reference proteome</keyword>
<reference evidence="1 2" key="1">
    <citation type="journal article" date="2020" name="Phytopathology">
        <title>Genome Sequence Resources of Colletotrichum truncatum, C. plurivorum, C. musicola, and C. sojae: Four Species Pathogenic to Soybean (Glycine max).</title>
        <authorList>
            <person name="Rogerio F."/>
            <person name="Boufleur T.R."/>
            <person name="Ciampi-Guillardi M."/>
            <person name="Sukno S.A."/>
            <person name="Thon M.R."/>
            <person name="Massola Junior N.S."/>
            <person name="Baroncelli R."/>
        </authorList>
    </citation>
    <scope>NUCLEOTIDE SEQUENCE [LARGE SCALE GENOMIC DNA]</scope>
    <source>
        <strain evidence="1 2">CMES1059</strain>
    </source>
</reference>